<dbReference type="AlphaFoldDB" id="A0A2R3MNA1"/>
<organism evidence="4 7">
    <name type="scientific">Prevotella heparinolytica</name>
    <dbReference type="NCBI Taxonomy" id="28113"/>
    <lineage>
        <taxon>Bacteria</taxon>
        <taxon>Pseudomonadati</taxon>
        <taxon>Bacteroidota</taxon>
        <taxon>Bacteroidia</taxon>
        <taxon>Bacteroidales</taxon>
        <taxon>Bacteroidaceae</taxon>
        <taxon>Bacteroides</taxon>
    </lineage>
</organism>
<proteinExistence type="predicted"/>
<dbReference type="Proteomes" id="UP000279562">
    <property type="component" value="Unassembled WGS sequence"/>
</dbReference>
<dbReference type="Pfam" id="PF13411">
    <property type="entry name" value="MerR_1"/>
    <property type="match status" value="1"/>
</dbReference>
<dbReference type="InterPro" id="IPR000551">
    <property type="entry name" value="MerR-type_HTH_dom"/>
</dbReference>
<dbReference type="PROSITE" id="PS50937">
    <property type="entry name" value="HTH_MERR_2"/>
    <property type="match status" value="1"/>
</dbReference>
<dbReference type="GeneID" id="94546942"/>
<dbReference type="InterPro" id="IPR009061">
    <property type="entry name" value="DNA-bd_dom_put_sf"/>
</dbReference>
<dbReference type="SMART" id="SM00422">
    <property type="entry name" value="HTH_MERR"/>
    <property type="match status" value="1"/>
</dbReference>
<keyword evidence="1 4" id="KW-0238">DNA-binding</keyword>
<dbReference type="SUPFAM" id="SSF46955">
    <property type="entry name" value="Putative DNA-binding domain"/>
    <property type="match status" value="1"/>
</dbReference>
<evidence type="ECO:0000313" key="3">
    <source>
        <dbReference type="EMBL" id="RRD92114.1"/>
    </source>
</evidence>
<dbReference type="RefSeq" id="WP_106068141.1">
    <property type="nucleotide sequence ID" value="NZ_CAACYH010000002.1"/>
</dbReference>
<dbReference type="Proteomes" id="UP000396835">
    <property type="component" value="Unassembled WGS sequence"/>
</dbReference>
<evidence type="ECO:0000313" key="8">
    <source>
        <dbReference type="Proteomes" id="UP000396835"/>
    </source>
</evidence>
<dbReference type="EMBL" id="SLXB01000008">
    <property type="protein sequence ID" value="TCO93069.1"/>
    <property type="molecule type" value="Genomic_DNA"/>
</dbReference>
<dbReference type="CDD" id="cd04765">
    <property type="entry name" value="HTH_MlrA-like_sg2"/>
    <property type="match status" value="1"/>
</dbReference>
<evidence type="ECO:0000259" key="2">
    <source>
        <dbReference type="PROSITE" id="PS50937"/>
    </source>
</evidence>
<dbReference type="Gene3D" id="1.10.1660.10">
    <property type="match status" value="1"/>
</dbReference>
<reference evidence="3 6" key="1">
    <citation type="submission" date="2018-11" db="EMBL/GenBank/DDBJ databases">
        <title>Genomes From Bacteria Associated with the Canine Oral Cavity: a Test Case for Automated Genome-Based Taxonomic Assignment.</title>
        <authorList>
            <person name="Coil D.A."/>
            <person name="Jospin G."/>
            <person name="Darling A.E."/>
            <person name="Wallis C."/>
            <person name="Davis I.J."/>
            <person name="Harris S."/>
            <person name="Eisen J.A."/>
            <person name="Holcombe L.J."/>
            <person name="O'Flynn C."/>
        </authorList>
    </citation>
    <scope>NUCLEOTIDE SEQUENCE [LARGE SCALE GENOMIC DNA]</scope>
    <source>
        <strain evidence="3 6">OH1047_COT-310</strain>
    </source>
</reference>
<evidence type="ECO:0000313" key="7">
    <source>
        <dbReference type="Proteomes" id="UP000295600"/>
    </source>
</evidence>
<keyword evidence="6" id="KW-1185">Reference proteome</keyword>
<gene>
    <name evidence="3" type="ORF">EII33_05425</name>
    <name evidence="4" type="ORF">EV202_10853</name>
    <name evidence="5" type="ORF">NCTC7812_00364</name>
</gene>
<dbReference type="GO" id="GO:0003677">
    <property type="term" value="F:DNA binding"/>
    <property type="evidence" value="ECO:0007669"/>
    <property type="project" value="UniProtKB-KW"/>
</dbReference>
<evidence type="ECO:0000256" key="1">
    <source>
        <dbReference type="ARBA" id="ARBA00023125"/>
    </source>
</evidence>
<dbReference type="EMBL" id="CAACYH010000002">
    <property type="protein sequence ID" value="VFB12853.1"/>
    <property type="molecule type" value="Genomic_DNA"/>
</dbReference>
<reference evidence="5 8" key="2">
    <citation type="submission" date="2019-02" db="EMBL/GenBank/DDBJ databases">
        <authorList>
            <consortium name="Pathogen Informatics"/>
        </authorList>
    </citation>
    <scope>NUCLEOTIDE SEQUENCE [LARGE SCALE GENOMIC DNA]</scope>
    <source>
        <strain evidence="5 8">3012STDY7078512</strain>
    </source>
</reference>
<dbReference type="InterPro" id="IPR047057">
    <property type="entry name" value="MerR_fam"/>
</dbReference>
<dbReference type="PANTHER" id="PTHR30204">
    <property type="entry name" value="REDOX-CYCLING DRUG-SENSING TRANSCRIPTIONAL ACTIVATOR SOXR"/>
    <property type="match status" value="1"/>
</dbReference>
<protein>
    <submittedName>
        <fullName evidence="4">DNA-binding transcriptional MerR regulator</fullName>
    </submittedName>
    <submittedName>
        <fullName evidence="3 5">Transcriptional regulator</fullName>
    </submittedName>
</protein>
<dbReference type="GO" id="GO:0003700">
    <property type="term" value="F:DNA-binding transcription factor activity"/>
    <property type="evidence" value="ECO:0007669"/>
    <property type="project" value="InterPro"/>
</dbReference>
<dbReference type="KEGG" id="bhf:C3V43_00490"/>
<dbReference type="EMBL" id="RQYF01000015">
    <property type="protein sequence ID" value="RRD92114.1"/>
    <property type="molecule type" value="Genomic_DNA"/>
</dbReference>
<feature type="domain" description="HTH merR-type" evidence="2">
    <location>
        <begin position="11"/>
        <end position="81"/>
    </location>
</feature>
<dbReference type="PANTHER" id="PTHR30204:SF15">
    <property type="entry name" value="BLL5018 PROTEIN"/>
    <property type="match status" value="1"/>
</dbReference>
<name>A0A2R3MNA1_9BACE</name>
<dbReference type="OrthoDB" id="9810140at2"/>
<dbReference type="Proteomes" id="UP000295600">
    <property type="component" value="Unassembled WGS sequence"/>
</dbReference>
<evidence type="ECO:0000313" key="6">
    <source>
        <dbReference type="Proteomes" id="UP000279562"/>
    </source>
</evidence>
<sequence>MLNTDKNLKLYYSIGEVAAMFDVNESLLRFWEKEFPQLKPKKGGRSIRQYRKEDIETLKLIYHLVKERGMTLSGARQRMKDNKEATVRTFEIVERLKSIREELIGMRDALNAFTYEDVEKLKEEIQKQ</sequence>
<evidence type="ECO:0000313" key="4">
    <source>
        <dbReference type="EMBL" id="TCO93069.1"/>
    </source>
</evidence>
<reference evidence="4 7" key="3">
    <citation type="submission" date="2019-03" db="EMBL/GenBank/DDBJ databases">
        <title>Genomic Encyclopedia of Type Strains, Phase IV (KMG-IV): sequencing the most valuable type-strain genomes for metagenomic binning, comparative biology and taxonomic classification.</title>
        <authorList>
            <person name="Goeker M."/>
        </authorList>
    </citation>
    <scope>NUCLEOTIDE SEQUENCE [LARGE SCALE GENOMIC DNA]</scope>
    <source>
        <strain evidence="4 7">DSM 23917</strain>
    </source>
</reference>
<evidence type="ECO:0000313" key="5">
    <source>
        <dbReference type="EMBL" id="VFB12853.1"/>
    </source>
</evidence>
<accession>A0A2R3MNA1</accession>